<dbReference type="Gene3D" id="3.90.215.10">
    <property type="entry name" value="Gamma Fibrinogen, chain A, domain 1"/>
    <property type="match status" value="2"/>
</dbReference>
<feature type="domain" description="Fibrinogen C-terminal" evidence="3">
    <location>
        <begin position="43"/>
        <end position="181"/>
    </location>
</feature>
<comment type="caution">
    <text evidence="4">The sequence shown here is derived from an EMBL/GenBank/DDBJ whole genome shotgun (WGS) entry which is preliminary data.</text>
</comment>
<evidence type="ECO:0000256" key="1">
    <source>
        <dbReference type="ARBA" id="ARBA00023157"/>
    </source>
</evidence>
<keyword evidence="5" id="KW-1185">Reference proteome</keyword>
<dbReference type="InterPro" id="IPR020837">
    <property type="entry name" value="Fibrinogen_CS"/>
</dbReference>
<dbReference type="OrthoDB" id="5945029at2759"/>
<dbReference type="PANTHER" id="PTHR19143">
    <property type="entry name" value="FIBRINOGEN/TENASCIN/ANGIOPOEITIN"/>
    <property type="match status" value="1"/>
</dbReference>
<dbReference type="CDD" id="cd19941">
    <property type="entry name" value="TIL"/>
    <property type="match status" value="1"/>
</dbReference>
<dbReference type="NCBIfam" id="NF040941">
    <property type="entry name" value="GGGWT_bact"/>
    <property type="match status" value="1"/>
</dbReference>
<evidence type="ECO:0000313" key="4">
    <source>
        <dbReference type="EMBL" id="KAJ8033497.1"/>
    </source>
</evidence>
<organism evidence="4 5">
    <name type="scientific">Holothuria leucospilota</name>
    <name type="common">Black long sea cucumber</name>
    <name type="synonym">Mertensiothuria leucospilota</name>
    <dbReference type="NCBI Taxonomy" id="206669"/>
    <lineage>
        <taxon>Eukaryota</taxon>
        <taxon>Metazoa</taxon>
        <taxon>Echinodermata</taxon>
        <taxon>Eleutherozoa</taxon>
        <taxon>Echinozoa</taxon>
        <taxon>Holothuroidea</taxon>
        <taxon>Aspidochirotacea</taxon>
        <taxon>Aspidochirotida</taxon>
        <taxon>Holothuriidae</taxon>
        <taxon>Holothuria</taxon>
    </lineage>
</organism>
<dbReference type="EMBL" id="JAIZAY010000011">
    <property type="protein sequence ID" value="KAJ8033497.1"/>
    <property type="molecule type" value="Genomic_DNA"/>
</dbReference>
<evidence type="ECO:0000256" key="2">
    <source>
        <dbReference type="SAM" id="SignalP"/>
    </source>
</evidence>
<gene>
    <name evidence="4" type="ORF">HOLleu_23755</name>
</gene>
<dbReference type="PANTHER" id="PTHR19143:SF444">
    <property type="entry name" value="PROTEIN SCABROUS"/>
    <property type="match status" value="1"/>
</dbReference>
<keyword evidence="2" id="KW-0732">Signal</keyword>
<evidence type="ECO:0000259" key="3">
    <source>
        <dbReference type="PROSITE" id="PS51406"/>
    </source>
</evidence>
<protein>
    <submittedName>
        <fullName evidence="4">Fibrinogen-like protein A</fullName>
    </submittedName>
</protein>
<dbReference type="InterPro" id="IPR050373">
    <property type="entry name" value="Fibrinogen_C-term_domain"/>
</dbReference>
<dbReference type="GO" id="GO:0005615">
    <property type="term" value="C:extracellular space"/>
    <property type="evidence" value="ECO:0007669"/>
    <property type="project" value="TreeGrafter"/>
</dbReference>
<dbReference type="Pfam" id="PF00147">
    <property type="entry name" value="Fibrinogen_C"/>
    <property type="match status" value="2"/>
</dbReference>
<evidence type="ECO:0000313" key="5">
    <source>
        <dbReference type="Proteomes" id="UP001152320"/>
    </source>
</evidence>
<feature type="signal peptide" evidence="2">
    <location>
        <begin position="1"/>
        <end position="23"/>
    </location>
</feature>
<dbReference type="PROSITE" id="PS00514">
    <property type="entry name" value="FIBRINOGEN_C_1"/>
    <property type="match status" value="1"/>
</dbReference>
<accession>A0A9Q1BVA3</accession>
<dbReference type="SUPFAM" id="SSF56496">
    <property type="entry name" value="Fibrinogen C-terminal domain-like"/>
    <property type="match status" value="2"/>
</dbReference>
<dbReference type="CDD" id="cd00087">
    <property type="entry name" value="FReD"/>
    <property type="match status" value="1"/>
</dbReference>
<dbReference type="InterPro" id="IPR036056">
    <property type="entry name" value="Fibrinogen-like_C"/>
</dbReference>
<sequence length="513" mass="59266">MYCYLFHVTQFILLCWTASRLQAQQMRNRDSQSNDNHGSYFFYQSSEYPRDCSEVRDQCHSDTSSGVYLIKPDGYPEPFEIFCDNEGSEAWTVLLRRNVDGGLVFKREWDDYKKGFGFLSQEYWIGNEKLSYLTSQKNYEVHINISYENGSSCYASYDLLRITDDFGNFNITKLGQYSGNADECMPPCPGNMSPGDCSCQKTCANPSGCLNTCNVHNCVCTDGFYLKGEDCVPLSECTRCQVNGINIPEGRSYVSADCTSRAECRNGQLLWDNTYACRANAVCDKRNNAWQCYTDDVDCHKVYEDDDSRPSGIYNIKPANWPGLPFEVYCNMADGGGWTVFQHREDGSFDFYQNWTTYRIGFGSLDQEYWLGNEKLYYLTNQKQYTLRIDFINFENSPYYATFDFFRINNEADNYRLSQLGSYDGTADERGSSHSSAGYALSYHLNYQFSTHDRDNDVDSRNCAVTYRGAWWYRGCYYSNLNGPRSTSYPCIYWYYLPGTNCNKYVEMKIRPS</sequence>
<keyword evidence="1" id="KW-1015">Disulfide bond</keyword>
<feature type="chain" id="PRO_5040114836" evidence="2">
    <location>
        <begin position="24"/>
        <end position="513"/>
    </location>
</feature>
<dbReference type="InterPro" id="IPR014716">
    <property type="entry name" value="Fibrinogen_a/b/g_C_1"/>
</dbReference>
<reference evidence="4" key="1">
    <citation type="submission" date="2021-10" db="EMBL/GenBank/DDBJ databases">
        <title>Tropical sea cucumber genome reveals ecological adaptation and Cuvierian tubules defense mechanism.</title>
        <authorList>
            <person name="Chen T."/>
        </authorList>
    </citation>
    <scope>NUCLEOTIDE SEQUENCE</scope>
    <source>
        <strain evidence="4">Nanhai2018</strain>
        <tissue evidence="4">Muscle</tissue>
    </source>
</reference>
<feature type="domain" description="Fibrinogen C-terminal" evidence="3">
    <location>
        <begin position="290"/>
        <end position="513"/>
    </location>
</feature>
<proteinExistence type="predicted"/>
<dbReference type="Proteomes" id="UP001152320">
    <property type="component" value="Chromosome 11"/>
</dbReference>
<name>A0A9Q1BVA3_HOLLE</name>
<dbReference type="SMART" id="SM00186">
    <property type="entry name" value="FBG"/>
    <property type="match status" value="2"/>
</dbReference>
<dbReference type="AlphaFoldDB" id="A0A9Q1BVA3"/>
<dbReference type="PROSITE" id="PS51406">
    <property type="entry name" value="FIBRINOGEN_C_2"/>
    <property type="match status" value="2"/>
</dbReference>
<dbReference type="InterPro" id="IPR002181">
    <property type="entry name" value="Fibrinogen_a/b/g_C_dom"/>
</dbReference>